<proteinExistence type="inferred from homology"/>
<evidence type="ECO:0000256" key="7">
    <source>
        <dbReference type="SAM" id="MobiDB-lite"/>
    </source>
</evidence>
<evidence type="ECO:0000256" key="6">
    <source>
        <dbReference type="RuleBase" id="RU361187"/>
    </source>
</evidence>
<dbReference type="EMBL" id="ML991773">
    <property type="protein sequence ID" value="KAF2239283.1"/>
    <property type="molecule type" value="Genomic_DNA"/>
</dbReference>
<sequence>MSGSLQHPLGSVRRNVTVTVTPHSTPDPYIHEAHGRYYLTFTAGDRVEIWTSDNPVDFKHPGVNKTVIWKPQPGSDWSEGVWAPELHAINGRWYVYVAAAQPGQGNRSHRMIVLGGPSTQQEPTSGHWELFGPIRNMPTQQWSIDGTVFWIDNALYYVYSGWPLDGRPESEKTQQLFIARMHDAISADSPPSLISSPDNPWERSGDAGINEGPQWLADPRGSFIGIVYSCAGSWTRDYKLGVLQYRGGDPLNPHSWHKWHQPLLQSVGDQAHCHGPGHCSFIPFGQQLVVIFHATDNPTDGWENRKARAQLLEFRDSLPDMGGHVGTMCESLHGDQPMPSGPGGPGPSGTPGGGHHGLKEKIEEKVKEPLKKFLNELK</sequence>
<dbReference type="CDD" id="cd18820">
    <property type="entry name" value="GH43_LbAraf43-like"/>
    <property type="match status" value="1"/>
</dbReference>
<evidence type="ECO:0000313" key="9">
    <source>
        <dbReference type="Proteomes" id="UP000800092"/>
    </source>
</evidence>
<comment type="similarity">
    <text evidence="1 6">Belongs to the glycosyl hydrolase 43 family.</text>
</comment>
<dbReference type="GO" id="GO:0005975">
    <property type="term" value="P:carbohydrate metabolic process"/>
    <property type="evidence" value="ECO:0007669"/>
    <property type="project" value="InterPro"/>
</dbReference>
<reference evidence="8" key="1">
    <citation type="journal article" date="2020" name="Stud. Mycol.">
        <title>101 Dothideomycetes genomes: a test case for predicting lifestyles and emergence of pathogens.</title>
        <authorList>
            <person name="Haridas S."/>
            <person name="Albert R."/>
            <person name="Binder M."/>
            <person name="Bloem J."/>
            <person name="Labutti K."/>
            <person name="Salamov A."/>
            <person name="Andreopoulos B."/>
            <person name="Baker S."/>
            <person name="Barry K."/>
            <person name="Bills G."/>
            <person name="Bluhm B."/>
            <person name="Cannon C."/>
            <person name="Castanera R."/>
            <person name="Culley D."/>
            <person name="Daum C."/>
            <person name="Ezra D."/>
            <person name="Gonzalez J."/>
            <person name="Henrissat B."/>
            <person name="Kuo A."/>
            <person name="Liang C."/>
            <person name="Lipzen A."/>
            <person name="Lutzoni F."/>
            <person name="Magnuson J."/>
            <person name="Mondo S."/>
            <person name="Nolan M."/>
            <person name="Ohm R."/>
            <person name="Pangilinan J."/>
            <person name="Park H.-J."/>
            <person name="Ramirez L."/>
            <person name="Alfaro M."/>
            <person name="Sun H."/>
            <person name="Tritt A."/>
            <person name="Yoshinaga Y."/>
            <person name="Zwiers L.-H."/>
            <person name="Turgeon B."/>
            <person name="Goodwin S."/>
            <person name="Spatafora J."/>
            <person name="Crous P."/>
            <person name="Grigoriev I."/>
        </authorList>
    </citation>
    <scope>NUCLEOTIDE SEQUENCE</scope>
    <source>
        <strain evidence="8">Tuck. ex Michener</strain>
    </source>
</reference>
<evidence type="ECO:0000256" key="4">
    <source>
        <dbReference type="ARBA" id="ARBA00023295"/>
    </source>
</evidence>
<feature type="site" description="Important for catalytic activity, responsible for pKa modulation of the active site Glu and correct orientation of both the proton donor and substrate" evidence="5">
    <location>
        <position position="145"/>
    </location>
</feature>
<dbReference type="GO" id="GO:0004553">
    <property type="term" value="F:hydrolase activity, hydrolyzing O-glycosyl compounds"/>
    <property type="evidence" value="ECO:0007669"/>
    <property type="project" value="InterPro"/>
</dbReference>
<evidence type="ECO:0000313" key="8">
    <source>
        <dbReference type="EMBL" id="KAF2239283.1"/>
    </source>
</evidence>
<dbReference type="InterPro" id="IPR006710">
    <property type="entry name" value="Glyco_hydro_43"/>
</dbReference>
<keyword evidence="3 6" id="KW-0378">Hydrolase</keyword>
<protein>
    <submittedName>
        <fullName evidence="8">Glycoside hydrolase family 43 protein</fullName>
    </submittedName>
</protein>
<keyword evidence="4 6" id="KW-0326">Glycosidase</keyword>
<dbReference type="OrthoDB" id="272289at2759"/>
<accession>A0A6A6HP10</accession>
<dbReference type="Proteomes" id="UP000800092">
    <property type="component" value="Unassembled WGS sequence"/>
</dbReference>
<dbReference type="PANTHER" id="PTHR43817">
    <property type="entry name" value="GLYCOSYL HYDROLASE"/>
    <property type="match status" value="1"/>
</dbReference>
<dbReference type="Pfam" id="PF04616">
    <property type="entry name" value="Glyco_hydro_43"/>
    <property type="match status" value="1"/>
</dbReference>
<dbReference type="SUPFAM" id="SSF75005">
    <property type="entry name" value="Arabinanase/levansucrase/invertase"/>
    <property type="match status" value="1"/>
</dbReference>
<feature type="region of interest" description="Disordered" evidence="7">
    <location>
        <begin position="329"/>
        <end position="366"/>
    </location>
</feature>
<evidence type="ECO:0000256" key="3">
    <source>
        <dbReference type="ARBA" id="ARBA00022801"/>
    </source>
</evidence>
<evidence type="ECO:0000256" key="2">
    <source>
        <dbReference type="ARBA" id="ARBA00022729"/>
    </source>
</evidence>
<gene>
    <name evidence="8" type="ORF">EV356DRAFT_478405</name>
</gene>
<name>A0A6A6HP10_VIRVR</name>
<feature type="compositionally biased region" description="Basic and acidic residues" evidence="7">
    <location>
        <begin position="357"/>
        <end position="366"/>
    </location>
</feature>
<evidence type="ECO:0000256" key="1">
    <source>
        <dbReference type="ARBA" id="ARBA00009865"/>
    </source>
</evidence>
<keyword evidence="2" id="KW-0732">Signal</keyword>
<evidence type="ECO:0000256" key="5">
    <source>
        <dbReference type="PIRSR" id="PIRSR606710-2"/>
    </source>
</evidence>
<feature type="compositionally biased region" description="Gly residues" evidence="7">
    <location>
        <begin position="346"/>
        <end position="355"/>
    </location>
</feature>
<organism evidence="8 9">
    <name type="scientific">Viridothelium virens</name>
    <name type="common">Speckled blister lichen</name>
    <name type="synonym">Trypethelium virens</name>
    <dbReference type="NCBI Taxonomy" id="1048519"/>
    <lineage>
        <taxon>Eukaryota</taxon>
        <taxon>Fungi</taxon>
        <taxon>Dikarya</taxon>
        <taxon>Ascomycota</taxon>
        <taxon>Pezizomycotina</taxon>
        <taxon>Dothideomycetes</taxon>
        <taxon>Dothideomycetes incertae sedis</taxon>
        <taxon>Trypetheliales</taxon>
        <taxon>Trypetheliaceae</taxon>
        <taxon>Viridothelium</taxon>
    </lineage>
</organism>
<dbReference type="InterPro" id="IPR023296">
    <property type="entry name" value="Glyco_hydro_beta-prop_sf"/>
</dbReference>
<dbReference type="AlphaFoldDB" id="A0A6A6HP10"/>
<dbReference type="PANTHER" id="PTHR43817:SF1">
    <property type="entry name" value="HYDROLASE, FAMILY 43, PUTATIVE (AFU_ORTHOLOGUE AFUA_3G01660)-RELATED"/>
    <property type="match status" value="1"/>
</dbReference>
<dbReference type="Gene3D" id="2.115.10.20">
    <property type="entry name" value="Glycosyl hydrolase domain, family 43"/>
    <property type="match status" value="1"/>
</dbReference>
<keyword evidence="9" id="KW-1185">Reference proteome</keyword>